<name>A0AAX2JD06_9FUSO</name>
<dbReference type="FunFam" id="3.40.50.300:FF:000042">
    <property type="entry name" value="Maltose/maltodextrin ABC transporter, ATP-binding protein"/>
    <property type="match status" value="1"/>
</dbReference>
<keyword evidence="8" id="KW-0378">Hydrolase</keyword>
<proteinExistence type="predicted"/>
<gene>
    <name evidence="8" type="primary">ugpC_1</name>
    <name evidence="8" type="ORF">NCTC12112_02093</name>
</gene>
<dbReference type="Gene3D" id="2.40.50.100">
    <property type="match status" value="1"/>
</dbReference>
<dbReference type="Pfam" id="PF17912">
    <property type="entry name" value="OB_MalK"/>
    <property type="match status" value="1"/>
</dbReference>
<dbReference type="PROSITE" id="PS50893">
    <property type="entry name" value="ABC_TRANSPORTER_2"/>
    <property type="match status" value="1"/>
</dbReference>
<dbReference type="InterPro" id="IPR015855">
    <property type="entry name" value="ABC_transpr_MalK-like"/>
</dbReference>
<dbReference type="GeneID" id="78453383"/>
<dbReference type="GO" id="GO:0015423">
    <property type="term" value="F:ABC-type maltose transporter activity"/>
    <property type="evidence" value="ECO:0007669"/>
    <property type="project" value="TreeGrafter"/>
</dbReference>
<keyword evidence="3" id="KW-0997">Cell inner membrane</keyword>
<dbReference type="GO" id="GO:0055052">
    <property type="term" value="C:ATP-binding cassette (ABC) transporter complex, substrate-binding subunit-containing"/>
    <property type="evidence" value="ECO:0007669"/>
    <property type="project" value="TreeGrafter"/>
</dbReference>
<keyword evidence="5 8" id="KW-0067">ATP-binding</keyword>
<dbReference type="SUPFAM" id="SSF52540">
    <property type="entry name" value="P-loop containing nucleoside triphosphate hydrolases"/>
    <property type="match status" value="1"/>
</dbReference>
<organism evidence="8 9">
    <name type="scientific">Fusobacterium ulcerans</name>
    <dbReference type="NCBI Taxonomy" id="861"/>
    <lineage>
        <taxon>Bacteria</taxon>
        <taxon>Fusobacteriati</taxon>
        <taxon>Fusobacteriota</taxon>
        <taxon>Fusobacteriia</taxon>
        <taxon>Fusobacteriales</taxon>
        <taxon>Fusobacteriaceae</taxon>
        <taxon>Fusobacterium</taxon>
    </lineage>
</organism>
<evidence type="ECO:0000313" key="8">
    <source>
        <dbReference type="EMBL" id="SQJ06865.1"/>
    </source>
</evidence>
<dbReference type="EMBL" id="LS483487">
    <property type="protein sequence ID" value="SQJ06865.1"/>
    <property type="molecule type" value="Genomic_DNA"/>
</dbReference>
<evidence type="ECO:0000256" key="4">
    <source>
        <dbReference type="ARBA" id="ARBA00022741"/>
    </source>
</evidence>
<dbReference type="InterPro" id="IPR040582">
    <property type="entry name" value="OB_MalK-like"/>
</dbReference>
<accession>A0AAX2JD06</accession>
<evidence type="ECO:0000256" key="5">
    <source>
        <dbReference type="ARBA" id="ARBA00022840"/>
    </source>
</evidence>
<reference evidence="8 9" key="1">
    <citation type="submission" date="2018-06" db="EMBL/GenBank/DDBJ databases">
        <authorList>
            <consortium name="Pathogen Informatics"/>
            <person name="Doyle S."/>
        </authorList>
    </citation>
    <scope>NUCLEOTIDE SEQUENCE [LARGE SCALE GENOMIC DNA]</scope>
    <source>
        <strain evidence="8 9">NCTC12112</strain>
    </source>
</reference>
<dbReference type="SMART" id="SM00382">
    <property type="entry name" value="AAA"/>
    <property type="match status" value="1"/>
</dbReference>
<protein>
    <submittedName>
        <fullName evidence="8">Sn-glycerol-3-phosphate import ATP-binding protein UgpC</fullName>
        <ecNumber evidence="8">3.6.3.20</ecNumber>
    </submittedName>
</protein>
<dbReference type="RefSeq" id="WP_005981763.1">
    <property type="nucleotide sequence ID" value="NZ_CABKNW010000005.1"/>
</dbReference>
<dbReference type="EC" id="3.6.3.20" evidence="8"/>
<evidence type="ECO:0000259" key="7">
    <source>
        <dbReference type="PROSITE" id="PS50893"/>
    </source>
</evidence>
<sequence>MSGVILKNIEKVYPNGFKAVHGIDLEIKPGEFMVLVGPSGCAKSTMLRMIAGLEEITEGELWIEGKLANKLPPKDRGIAMVFQNYALYPHMTTYENMAFGLKMAKFPKKEIDKRVRETAERLEISDILDRKPKEMSGGQKQRVALGRAIVREPKVFLFDEPLSNLDAKLRVSMRVRITQLHKELLSEGKETMMIYVTHDQVEAMTMGDRICVLNKGKVMQVDTPMNIYNFPVNKFVAGFIGSPAMNIVEGELLEKNGEVLVKLDTDTYLILDKEKAEKAKNNIGEKIWFGIRPENIKVSDENSQEKNRAQGVVSVVENMGNEVYIYFKIGEKEFTARASTDVIKNISFGKKLFFDFNMLNIHIFHYKTEKNILK</sequence>
<evidence type="ECO:0000256" key="2">
    <source>
        <dbReference type="ARBA" id="ARBA00022475"/>
    </source>
</evidence>
<dbReference type="NCBIfam" id="NF008653">
    <property type="entry name" value="PRK11650.1"/>
    <property type="match status" value="1"/>
</dbReference>
<dbReference type="InterPro" id="IPR008995">
    <property type="entry name" value="Mo/tungstate-bd_C_term_dom"/>
</dbReference>
<dbReference type="CDD" id="cd03301">
    <property type="entry name" value="ABC_MalK_N"/>
    <property type="match status" value="1"/>
</dbReference>
<keyword evidence="4" id="KW-0547">Nucleotide-binding</keyword>
<dbReference type="InterPro" id="IPR003439">
    <property type="entry name" value="ABC_transporter-like_ATP-bd"/>
</dbReference>
<dbReference type="AlphaFoldDB" id="A0AAX2JD06"/>
<dbReference type="GO" id="GO:1990060">
    <property type="term" value="C:maltose transport complex"/>
    <property type="evidence" value="ECO:0007669"/>
    <property type="project" value="TreeGrafter"/>
</dbReference>
<keyword evidence="6" id="KW-0472">Membrane</keyword>
<feature type="domain" description="ABC transporter" evidence="7">
    <location>
        <begin position="4"/>
        <end position="240"/>
    </location>
</feature>
<dbReference type="PANTHER" id="PTHR43875:SF3">
    <property type="entry name" value="MALTOSE_MALTODEXTRIN IMPORT ATP-BINDING PROTEIN MALK"/>
    <property type="match status" value="1"/>
</dbReference>
<dbReference type="GO" id="GO:0016887">
    <property type="term" value="F:ATP hydrolysis activity"/>
    <property type="evidence" value="ECO:0007669"/>
    <property type="project" value="InterPro"/>
</dbReference>
<evidence type="ECO:0000256" key="1">
    <source>
        <dbReference type="ARBA" id="ARBA00022448"/>
    </source>
</evidence>
<dbReference type="Proteomes" id="UP000249008">
    <property type="component" value="Chromosome 1"/>
</dbReference>
<keyword evidence="1" id="KW-0813">Transport</keyword>
<evidence type="ECO:0000256" key="6">
    <source>
        <dbReference type="ARBA" id="ARBA00023136"/>
    </source>
</evidence>
<dbReference type="InterPro" id="IPR047641">
    <property type="entry name" value="ABC_transpr_MalK/UgpC-like"/>
</dbReference>
<dbReference type="GO" id="GO:0005524">
    <property type="term" value="F:ATP binding"/>
    <property type="evidence" value="ECO:0007669"/>
    <property type="project" value="UniProtKB-KW"/>
</dbReference>
<keyword evidence="2" id="KW-1003">Cell membrane</keyword>
<dbReference type="Gene3D" id="2.40.50.140">
    <property type="entry name" value="Nucleic acid-binding proteins"/>
    <property type="match status" value="1"/>
</dbReference>
<dbReference type="PANTHER" id="PTHR43875">
    <property type="entry name" value="MALTODEXTRIN IMPORT ATP-BINDING PROTEIN MSMX"/>
    <property type="match status" value="1"/>
</dbReference>
<evidence type="ECO:0000256" key="3">
    <source>
        <dbReference type="ARBA" id="ARBA00022519"/>
    </source>
</evidence>
<dbReference type="Gene3D" id="3.40.50.300">
    <property type="entry name" value="P-loop containing nucleotide triphosphate hydrolases"/>
    <property type="match status" value="1"/>
</dbReference>
<dbReference type="InterPro" id="IPR012340">
    <property type="entry name" value="NA-bd_OB-fold"/>
</dbReference>
<dbReference type="PROSITE" id="PS00211">
    <property type="entry name" value="ABC_TRANSPORTER_1"/>
    <property type="match status" value="1"/>
</dbReference>
<dbReference type="InterPro" id="IPR017871">
    <property type="entry name" value="ABC_transporter-like_CS"/>
</dbReference>
<evidence type="ECO:0000313" key="9">
    <source>
        <dbReference type="Proteomes" id="UP000249008"/>
    </source>
</evidence>
<dbReference type="SUPFAM" id="SSF50331">
    <property type="entry name" value="MOP-like"/>
    <property type="match status" value="1"/>
</dbReference>
<dbReference type="InterPro" id="IPR027417">
    <property type="entry name" value="P-loop_NTPase"/>
</dbReference>
<dbReference type="InterPro" id="IPR003593">
    <property type="entry name" value="AAA+_ATPase"/>
</dbReference>
<dbReference type="Pfam" id="PF00005">
    <property type="entry name" value="ABC_tran"/>
    <property type="match status" value="1"/>
</dbReference>
<dbReference type="KEGG" id="ful:C4N20_01090"/>